<dbReference type="Proteomes" id="UP001281614">
    <property type="component" value="Unassembled WGS sequence"/>
</dbReference>
<evidence type="ECO:0000313" key="2">
    <source>
        <dbReference type="EMBL" id="KAK2766566.1"/>
    </source>
</evidence>
<reference evidence="2" key="1">
    <citation type="submission" date="2023-02" db="EMBL/GenBank/DDBJ databases">
        <title>Colletotrichum kahawae CIFC_Que2 genome sequencing and assembly.</title>
        <authorList>
            <person name="Baroncelli R."/>
        </authorList>
    </citation>
    <scope>NUCLEOTIDE SEQUENCE</scope>
    <source>
        <strain evidence="2">CIFC_Que2</strain>
    </source>
</reference>
<feature type="compositionally biased region" description="Low complexity" evidence="1">
    <location>
        <begin position="14"/>
        <end position="28"/>
    </location>
</feature>
<evidence type="ECO:0000256" key="1">
    <source>
        <dbReference type="SAM" id="MobiDB-lite"/>
    </source>
</evidence>
<sequence>MNTRSRTAAGGNGNNNNSTAGAASNATTPSGQANIVTHRALPSAPRTKQGRRWKKKKSDPATKLNRLKSLDREQKIRLALESKRIAASTDGQVPMKFHPSFRGNGCIPAPAALVGRLELQEWRLAHNQRWKEMKRRERVRMQQQVLKEIEACPSGASETTGKGGIRAPEGLSADQRPAWREAHNERWRTMSERERCEMKLQQMSNSAATTTQAGPGPMLQVSQFQAQTVQGRDHFSRNDMLNHTREVDIVREQEAPMAAAVQEDIDSVHTSRKRARSPEGSDASSDSFYYDAEEFISDKESGTIQPNRKRVRFNGPEPTAAAGEYLAQRGESQEATAANEENPATRSDGPDPGEAAQESLTSGLEVLGLAEESLAPRVFVTPNPCVKQPFVRVVTIDSQDEFTQKMNDGNDTPVSYFDFGPHFQLSDLRIHEILLRRPSFFQSIVQITAGSPEIRLPLTDIGLVRLVSACPILENLSIHGGIYLSDRSIAAVIAKCKYIRHLALCGADFEPNLVYGAALHQLVGLPVATDLDKIALKNTRVNEVMVKRLRDGRPGLKITYSG</sequence>
<name>A0AAD9YIE8_COLKA</name>
<dbReference type="InterPro" id="IPR032675">
    <property type="entry name" value="LRR_dom_sf"/>
</dbReference>
<dbReference type="Gene3D" id="3.80.10.10">
    <property type="entry name" value="Ribonuclease Inhibitor"/>
    <property type="match status" value="1"/>
</dbReference>
<feature type="region of interest" description="Disordered" evidence="1">
    <location>
        <begin position="260"/>
        <end position="288"/>
    </location>
</feature>
<proteinExistence type="predicted"/>
<keyword evidence="3" id="KW-1185">Reference proteome</keyword>
<organism evidence="2 3">
    <name type="scientific">Colletotrichum kahawae</name>
    <name type="common">Coffee berry disease fungus</name>
    <dbReference type="NCBI Taxonomy" id="34407"/>
    <lineage>
        <taxon>Eukaryota</taxon>
        <taxon>Fungi</taxon>
        <taxon>Dikarya</taxon>
        <taxon>Ascomycota</taxon>
        <taxon>Pezizomycotina</taxon>
        <taxon>Sordariomycetes</taxon>
        <taxon>Hypocreomycetidae</taxon>
        <taxon>Glomerellales</taxon>
        <taxon>Glomerellaceae</taxon>
        <taxon>Colletotrichum</taxon>
        <taxon>Colletotrichum gloeosporioides species complex</taxon>
    </lineage>
</organism>
<protein>
    <submittedName>
        <fullName evidence="2">Uncharacterized protein</fullName>
    </submittedName>
</protein>
<feature type="region of interest" description="Disordered" evidence="1">
    <location>
        <begin position="1"/>
        <end position="61"/>
    </location>
</feature>
<feature type="compositionally biased region" description="Basic residues" evidence="1">
    <location>
        <begin position="48"/>
        <end position="57"/>
    </location>
</feature>
<dbReference type="EMBL" id="VYYT01000122">
    <property type="protein sequence ID" value="KAK2766566.1"/>
    <property type="molecule type" value="Genomic_DNA"/>
</dbReference>
<accession>A0AAD9YIE8</accession>
<gene>
    <name evidence="2" type="ORF">CKAH01_15444</name>
</gene>
<comment type="caution">
    <text evidence="2">The sequence shown here is derived from an EMBL/GenBank/DDBJ whole genome shotgun (WGS) entry which is preliminary data.</text>
</comment>
<dbReference type="AlphaFoldDB" id="A0AAD9YIE8"/>
<feature type="compositionally biased region" description="Low complexity" evidence="1">
    <location>
        <begin position="334"/>
        <end position="345"/>
    </location>
</feature>
<evidence type="ECO:0000313" key="3">
    <source>
        <dbReference type="Proteomes" id="UP001281614"/>
    </source>
</evidence>
<feature type="region of interest" description="Disordered" evidence="1">
    <location>
        <begin position="327"/>
        <end position="359"/>
    </location>
</feature>